<comment type="caution">
    <text evidence="3">The sequence shown here is derived from an EMBL/GenBank/DDBJ whole genome shotgun (WGS) entry which is preliminary data.</text>
</comment>
<dbReference type="OrthoDB" id="4365667at2759"/>
<evidence type="ECO:0000256" key="1">
    <source>
        <dbReference type="PROSITE-ProRule" id="PRU00047"/>
    </source>
</evidence>
<dbReference type="GO" id="GO:0008270">
    <property type="term" value="F:zinc ion binding"/>
    <property type="evidence" value="ECO:0007669"/>
    <property type="project" value="UniProtKB-KW"/>
</dbReference>
<name>A0A8H3PIQ5_9LECA</name>
<dbReference type="Proteomes" id="UP000664521">
    <property type="component" value="Unassembled WGS sequence"/>
</dbReference>
<dbReference type="InterPro" id="IPR036875">
    <property type="entry name" value="Znf_CCHC_sf"/>
</dbReference>
<protein>
    <recommendedName>
        <fullName evidence="2">CCHC-type domain-containing protein</fullName>
    </recommendedName>
</protein>
<proteinExistence type="predicted"/>
<dbReference type="SUPFAM" id="SSF57756">
    <property type="entry name" value="Retrovirus zinc finger-like domains"/>
    <property type="match status" value="1"/>
</dbReference>
<accession>A0A8H3PIQ5</accession>
<evidence type="ECO:0000313" key="4">
    <source>
        <dbReference type="Proteomes" id="UP000664521"/>
    </source>
</evidence>
<dbReference type="EMBL" id="CAJPDS010000238">
    <property type="protein sequence ID" value="CAF9941763.1"/>
    <property type="molecule type" value="Genomic_DNA"/>
</dbReference>
<evidence type="ECO:0000313" key="3">
    <source>
        <dbReference type="EMBL" id="CAF9941763.1"/>
    </source>
</evidence>
<keyword evidence="4" id="KW-1185">Reference proteome</keyword>
<feature type="domain" description="CCHC-type" evidence="2">
    <location>
        <begin position="292"/>
        <end position="305"/>
    </location>
</feature>
<keyword evidence="1" id="KW-0863">Zinc-finger</keyword>
<evidence type="ECO:0000259" key="2">
    <source>
        <dbReference type="PROSITE" id="PS50158"/>
    </source>
</evidence>
<gene>
    <name evidence="3" type="ORF">HETSPECPRED_003999</name>
</gene>
<reference evidence="3" key="1">
    <citation type="submission" date="2021-03" db="EMBL/GenBank/DDBJ databases">
        <authorList>
            <person name="Tagirdzhanova G."/>
        </authorList>
    </citation>
    <scope>NUCLEOTIDE SEQUENCE</scope>
</reference>
<sequence length="340" mass="39514">MLTSLRKQRDEAVKLVLNLQKDLNMRDKYEAAMKNNSRLAGETNYARDQANQQKKLLILKRTRSMQLQQRLNVLKASNAEAEKNCLFVNADHYPTGKHAAIFIISRTAEDAVSHINVYRKGDLNYFISVEQVLTFLRNIYEDRNEVSNARREYKTLKMRANQTFNEFFFHFRRFSSLLDFSLQFQIFDFQDKIVSRLRTVLINQQHTYTSLEKMRVFLQGLNDSQRYHLEDLVRIERKRFLSATSLAYIVSVKSEVVAVVVLFRSTSAVFVTFKSAAVATFHVHNHDSSMICFHCGELGHVKINCLNLNKSAVIRIREIIDESDEDMKEIPDQIDEAGNA</sequence>
<dbReference type="InterPro" id="IPR001878">
    <property type="entry name" value="Znf_CCHC"/>
</dbReference>
<dbReference type="PROSITE" id="PS50158">
    <property type="entry name" value="ZF_CCHC"/>
    <property type="match status" value="1"/>
</dbReference>
<dbReference type="GO" id="GO:0003676">
    <property type="term" value="F:nucleic acid binding"/>
    <property type="evidence" value="ECO:0007669"/>
    <property type="project" value="InterPro"/>
</dbReference>
<keyword evidence="1" id="KW-0479">Metal-binding</keyword>
<organism evidence="3 4">
    <name type="scientific">Heterodermia speciosa</name>
    <dbReference type="NCBI Taxonomy" id="116794"/>
    <lineage>
        <taxon>Eukaryota</taxon>
        <taxon>Fungi</taxon>
        <taxon>Dikarya</taxon>
        <taxon>Ascomycota</taxon>
        <taxon>Pezizomycotina</taxon>
        <taxon>Lecanoromycetes</taxon>
        <taxon>OSLEUM clade</taxon>
        <taxon>Lecanoromycetidae</taxon>
        <taxon>Caliciales</taxon>
        <taxon>Physciaceae</taxon>
        <taxon>Heterodermia</taxon>
    </lineage>
</organism>
<dbReference type="AlphaFoldDB" id="A0A8H3PIQ5"/>
<keyword evidence="1" id="KW-0862">Zinc</keyword>